<dbReference type="EMBL" id="KZ819636">
    <property type="protein sequence ID" value="PWN90716.1"/>
    <property type="molecule type" value="Genomic_DNA"/>
</dbReference>
<organism evidence="1 2">
    <name type="scientific">Acaromyces ingoldii</name>
    <dbReference type="NCBI Taxonomy" id="215250"/>
    <lineage>
        <taxon>Eukaryota</taxon>
        <taxon>Fungi</taxon>
        <taxon>Dikarya</taxon>
        <taxon>Basidiomycota</taxon>
        <taxon>Ustilaginomycotina</taxon>
        <taxon>Exobasidiomycetes</taxon>
        <taxon>Exobasidiales</taxon>
        <taxon>Cryptobasidiaceae</taxon>
        <taxon>Acaromyces</taxon>
    </lineage>
</organism>
<evidence type="ECO:0000313" key="2">
    <source>
        <dbReference type="Proteomes" id="UP000245768"/>
    </source>
</evidence>
<dbReference type="AlphaFoldDB" id="A0A316YNW1"/>
<protein>
    <submittedName>
        <fullName evidence="1">Uncharacterized protein</fullName>
    </submittedName>
</protein>
<gene>
    <name evidence="1" type="ORF">FA10DRAFT_122140</name>
</gene>
<keyword evidence="2" id="KW-1185">Reference proteome</keyword>
<dbReference type="InParanoid" id="A0A316YNW1"/>
<reference evidence="1 2" key="1">
    <citation type="journal article" date="2018" name="Mol. Biol. Evol.">
        <title>Broad Genomic Sampling Reveals a Smut Pathogenic Ancestry of the Fungal Clade Ustilaginomycotina.</title>
        <authorList>
            <person name="Kijpornyongpan T."/>
            <person name="Mondo S.J."/>
            <person name="Barry K."/>
            <person name="Sandor L."/>
            <person name="Lee J."/>
            <person name="Lipzen A."/>
            <person name="Pangilinan J."/>
            <person name="LaButti K."/>
            <person name="Hainaut M."/>
            <person name="Henrissat B."/>
            <person name="Grigoriev I.V."/>
            <person name="Spatafora J.W."/>
            <person name="Aime M.C."/>
        </authorList>
    </citation>
    <scope>NUCLEOTIDE SEQUENCE [LARGE SCALE GENOMIC DNA]</scope>
    <source>
        <strain evidence="1 2">MCA 4198</strain>
    </source>
</reference>
<evidence type="ECO:0000313" key="1">
    <source>
        <dbReference type="EMBL" id="PWN90716.1"/>
    </source>
</evidence>
<dbReference type="RefSeq" id="XP_025377914.1">
    <property type="nucleotide sequence ID" value="XM_025517925.1"/>
</dbReference>
<name>A0A316YNW1_9BASI</name>
<dbReference type="Proteomes" id="UP000245768">
    <property type="component" value="Unassembled WGS sequence"/>
</dbReference>
<sequence>MASGDSVKRLDDLVLATVPAARPRRGETDRTKVADRRALREDLVELANEIRQSRFEQKRLDEAQVVTQLKRKCEWRHRRFIPPSP</sequence>
<accession>A0A316YNW1</accession>
<dbReference type="GeneID" id="37039841"/>
<proteinExistence type="predicted"/>